<name>A0A0L8N4R9_STRVG</name>
<dbReference type="PATRIC" id="fig|1961.12.peg.567"/>
<dbReference type="Proteomes" id="UP000037084">
    <property type="component" value="Unassembled WGS sequence"/>
</dbReference>
<sequence length="88" mass="9474">MTDHPEGACARTAYLRCSGCGLPAPVVTRYGGPMADCRRCHYAWGVRHDPVGCRRRNAADEDLTARIRDAAPLLLAARALLDGIAGRP</sequence>
<accession>A0A0L8N4R9</accession>
<reference evidence="2" key="1">
    <citation type="submission" date="2015-07" db="EMBL/GenBank/DDBJ databases">
        <authorList>
            <consortium name="Consortium for Microbial Forensics and Genomics (microFORGE)"/>
            <person name="Knight B.M."/>
            <person name="Roberts D.P."/>
            <person name="Lin D."/>
            <person name="Hari K."/>
            <person name="Fletcher J."/>
            <person name="Melcher U."/>
            <person name="Blagden T."/>
            <person name="Winegar R.A."/>
        </authorList>
    </citation>
    <scope>NUCLEOTIDE SEQUENCE [LARGE SCALE GENOMIC DNA]</scope>
    <source>
        <strain evidence="2">NRRL B-1447</strain>
    </source>
</reference>
<comment type="caution">
    <text evidence="1">The sequence shown here is derived from an EMBL/GenBank/DDBJ whole genome shotgun (WGS) entry which is preliminary data.</text>
</comment>
<organism evidence="1 2">
    <name type="scientific">Streptomyces virginiae</name>
    <name type="common">Streptomyces cinnamonensis</name>
    <dbReference type="NCBI Taxonomy" id="1961"/>
    <lineage>
        <taxon>Bacteria</taxon>
        <taxon>Bacillati</taxon>
        <taxon>Actinomycetota</taxon>
        <taxon>Actinomycetes</taxon>
        <taxon>Kitasatosporales</taxon>
        <taxon>Streptomycetaceae</taxon>
        <taxon>Streptomyces</taxon>
    </lineage>
</organism>
<proteinExistence type="predicted"/>
<dbReference type="RefSeq" id="WP_053167766.1">
    <property type="nucleotide sequence ID" value="NZ_LGUV01000002.1"/>
</dbReference>
<dbReference type="EMBL" id="LGUV01000002">
    <property type="protein sequence ID" value="KOG57666.1"/>
    <property type="molecule type" value="Genomic_DNA"/>
</dbReference>
<evidence type="ECO:0000313" key="1">
    <source>
        <dbReference type="EMBL" id="KOG57666.1"/>
    </source>
</evidence>
<gene>
    <name evidence="1" type="ORF">ADK75_02695</name>
</gene>
<protein>
    <submittedName>
        <fullName evidence="1">Uncharacterized protein</fullName>
    </submittedName>
</protein>
<dbReference type="AlphaFoldDB" id="A0A0L8N4R9"/>
<dbReference type="OrthoDB" id="9800207at2"/>
<evidence type="ECO:0000313" key="2">
    <source>
        <dbReference type="Proteomes" id="UP000037084"/>
    </source>
</evidence>